<feature type="compositionally biased region" description="Polar residues" evidence="1">
    <location>
        <begin position="12"/>
        <end position="26"/>
    </location>
</feature>
<dbReference type="EMBL" id="PZQS01000001">
    <property type="protein sequence ID" value="PVD39025.1"/>
    <property type="molecule type" value="Genomic_DNA"/>
</dbReference>
<evidence type="ECO:0000256" key="1">
    <source>
        <dbReference type="SAM" id="MobiDB-lite"/>
    </source>
</evidence>
<sequence>MELRLMRGTRLQGRQQVTNNRCTSAPETHHGTATHLQTEERDRSSSDEFSHSCPKTGKCRSSNSRSKTTCSNF</sequence>
<keyword evidence="3" id="KW-1185">Reference proteome</keyword>
<proteinExistence type="predicted"/>
<reference evidence="2 3" key="1">
    <citation type="submission" date="2018-04" db="EMBL/GenBank/DDBJ databases">
        <title>The genome of golden apple snail Pomacea canaliculata provides insight into stress tolerance and invasive adaptation.</title>
        <authorList>
            <person name="Liu C."/>
            <person name="Liu B."/>
            <person name="Ren Y."/>
            <person name="Zhang Y."/>
            <person name="Wang H."/>
            <person name="Li S."/>
            <person name="Jiang F."/>
            <person name="Yin L."/>
            <person name="Zhang G."/>
            <person name="Qian W."/>
            <person name="Fan W."/>
        </authorList>
    </citation>
    <scope>NUCLEOTIDE SEQUENCE [LARGE SCALE GENOMIC DNA]</scope>
    <source>
        <strain evidence="2">SZHN2017</strain>
        <tissue evidence="2">Muscle</tissue>
    </source>
</reference>
<comment type="caution">
    <text evidence="2">The sequence shown here is derived from an EMBL/GenBank/DDBJ whole genome shotgun (WGS) entry which is preliminary data.</text>
</comment>
<protein>
    <submittedName>
        <fullName evidence="2">Uncharacterized protein</fullName>
    </submittedName>
</protein>
<organism evidence="2 3">
    <name type="scientific">Pomacea canaliculata</name>
    <name type="common">Golden apple snail</name>
    <dbReference type="NCBI Taxonomy" id="400727"/>
    <lineage>
        <taxon>Eukaryota</taxon>
        <taxon>Metazoa</taxon>
        <taxon>Spiralia</taxon>
        <taxon>Lophotrochozoa</taxon>
        <taxon>Mollusca</taxon>
        <taxon>Gastropoda</taxon>
        <taxon>Caenogastropoda</taxon>
        <taxon>Architaenioglossa</taxon>
        <taxon>Ampullarioidea</taxon>
        <taxon>Ampullariidae</taxon>
        <taxon>Pomacea</taxon>
    </lineage>
</organism>
<evidence type="ECO:0000313" key="3">
    <source>
        <dbReference type="Proteomes" id="UP000245119"/>
    </source>
</evidence>
<name>A0A2T7Q023_POMCA</name>
<gene>
    <name evidence="2" type="ORF">C0Q70_01652</name>
</gene>
<dbReference type="Proteomes" id="UP000245119">
    <property type="component" value="Linkage Group LG1"/>
</dbReference>
<feature type="compositionally biased region" description="Polar residues" evidence="1">
    <location>
        <begin position="59"/>
        <end position="73"/>
    </location>
</feature>
<feature type="compositionally biased region" description="Basic and acidic residues" evidence="1">
    <location>
        <begin position="37"/>
        <end position="50"/>
    </location>
</feature>
<accession>A0A2T7Q023</accession>
<dbReference type="AlphaFoldDB" id="A0A2T7Q023"/>
<evidence type="ECO:0000313" key="2">
    <source>
        <dbReference type="EMBL" id="PVD39025.1"/>
    </source>
</evidence>
<feature type="region of interest" description="Disordered" evidence="1">
    <location>
        <begin position="1"/>
        <end position="73"/>
    </location>
</feature>